<dbReference type="RefSeq" id="WP_127746689.1">
    <property type="nucleotide sequence ID" value="NZ_SACN01000006.1"/>
</dbReference>
<evidence type="ECO:0000259" key="7">
    <source>
        <dbReference type="Pfam" id="PF25967"/>
    </source>
</evidence>
<sequence>MPQKSRAHILPISAALLLLAGCGAQQPPAPPPPEVGVVTLKAEPVTLATELPGRVSALETSEVRPQVSGIVERRFFEQGSLVRKGQILYQIQDAPYRAALATAQGNLAMAQAAIRASQLQAERYHRLLAIKGVSQQEVDNADASADQARATVQARKAEVQAARINLDFTRVRAPISGRIGRSIVTAGALVQTGQADALATIQGMGRVYVDVTQPAAELLDLKEAVRAGKVSRDGADAARVALILPNGKTYPVEGHLEFSEVTVDPSSGSVTVRATFPNPDGTLLPGMYVRAKLVEGVRRAAVLAPQQGVTRDERGNSVALVVGKGDKVEQRQLTTDRAIGDKWVVTDGLKPGDRLIVEGLLNVRPGQQVVAKAPEQVAVASAPSGAKGGN</sequence>
<dbReference type="GO" id="GO:0046677">
    <property type="term" value="P:response to antibiotic"/>
    <property type="evidence" value="ECO:0007669"/>
    <property type="project" value="TreeGrafter"/>
</dbReference>
<feature type="domain" description="Multidrug resistance protein MdtA-like alpha-helical hairpin" evidence="4">
    <location>
        <begin position="100"/>
        <end position="169"/>
    </location>
</feature>
<gene>
    <name evidence="8" type="ORF">EOD43_22530</name>
</gene>
<feature type="domain" description="Multidrug resistance protein MdtA-like beta-barrel" evidence="6">
    <location>
        <begin position="207"/>
        <end position="296"/>
    </location>
</feature>
<dbReference type="PANTHER" id="PTHR30158:SF3">
    <property type="entry name" value="MULTIDRUG EFFLUX PUMP SUBUNIT ACRA-RELATED"/>
    <property type="match status" value="1"/>
</dbReference>
<keyword evidence="3" id="KW-0732">Signal</keyword>
<dbReference type="AlphaFoldDB" id="A0A437LUJ4"/>
<feature type="domain" description="Multidrug resistance protein MdtA-like barrel-sandwich hybrid" evidence="5">
    <location>
        <begin position="60"/>
        <end position="202"/>
    </location>
</feature>
<feature type="chain" id="PRO_5019190318" evidence="3">
    <location>
        <begin position="21"/>
        <end position="390"/>
    </location>
</feature>
<accession>A0A437LUJ4</accession>
<feature type="domain" description="Multidrug resistance protein MdtA-like C-terminal permuted SH3" evidence="7">
    <location>
        <begin position="301"/>
        <end position="360"/>
    </location>
</feature>
<evidence type="ECO:0000259" key="4">
    <source>
        <dbReference type="Pfam" id="PF25876"/>
    </source>
</evidence>
<dbReference type="InterPro" id="IPR058626">
    <property type="entry name" value="MdtA-like_b-barrel"/>
</dbReference>
<comment type="similarity">
    <text evidence="2">Belongs to the membrane fusion protein (MFP) (TC 8.A.1) family.</text>
</comment>
<evidence type="ECO:0000259" key="5">
    <source>
        <dbReference type="Pfam" id="PF25917"/>
    </source>
</evidence>
<dbReference type="SUPFAM" id="SSF111369">
    <property type="entry name" value="HlyD-like secretion proteins"/>
    <property type="match status" value="1"/>
</dbReference>
<dbReference type="GO" id="GO:0022857">
    <property type="term" value="F:transmembrane transporter activity"/>
    <property type="evidence" value="ECO:0007669"/>
    <property type="project" value="InterPro"/>
</dbReference>
<proteinExistence type="inferred from homology"/>
<dbReference type="FunFam" id="2.40.420.20:FF:000001">
    <property type="entry name" value="Efflux RND transporter periplasmic adaptor subunit"/>
    <property type="match status" value="1"/>
</dbReference>
<reference evidence="8 9" key="1">
    <citation type="submission" date="2019-01" db="EMBL/GenBank/DDBJ databases">
        <authorList>
            <person name="Chen W.-M."/>
        </authorList>
    </citation>
    <scope>NUCLEOTIDE SEQUENCE [LARGE SCALE GENOMIC DNA]</scope>
    <source>
        <strain evidence="8 9">CCP-7</strain>
    </source>
</reference>
<dbReference type="Proteomes" id="UP000282971">
    <property type="component" value="Unassembled WGS sequence"/>
</dbReference>
<evidence type="ECO:0000313" key="8">
    <source>
        <dbReference type="EMBL" id="RVT89101.1"/>
    </source>
</evidence>
<dbReference type="Gene3D" id="2.40.420.20">
    <property type="match status" value="1"/>
</dbReference>
<dbReference type="OrthoDB" id="9816569at2"/>
<dbReference type="InterPro" id="IPR006143">
    <property type="entry name" value="RND_pump_MFP"/>
</dbReference>
<keyword evidence="9" id="KW-1185">Reference proteome</keyword>
<dbReference type="Pfam" id="PF25917">
    <property type="entry name" value="BSH_RND"/>
    <property type="match status" value="1"/>
</dbReference>
<dbReference type="Pfam" id="PF25876">
    <property type="entry name" value="HH_MFP_RND"/>
    <property type="match status" value="1"/>
</dbReference>
<feature type="signal peptide" evidence="3">
    <location>
        <begin position="1"/>
        <end position="20"/>
    </location>
</feature>
<dbReference type="Pfam" id="PF25944">
    <property type="entry name" value="Beta-barrel_RND"/>
    <property type="match status" value="1"/>
</dbReference>
<dbReference type="Gene3D" id="1.10.287.470">
    <property type="entry name" value="Helix hairpin bin"/>
    <property type="match status" value="1"/>
</dbReference>
<evidence type="ECO:0000313" key="9">
    <source>
        <dbReference type="Proteomes" id="UP000282971"/>
    </source>
</evidence>
<dbReference type="NCBIfam" id="TIGR01730">
    <property type="entry name" value="RND_mfp"/>
    <property type="match status" value="1"/>
</dbReference>
<protein>
    <submittedName>
        <fullName evidence="8">Efflux RND transporter periplasmic adaptor subunit</fullName>
    </submittedName>
</protein>
<dbReference type="EMBL" id="SACN01000006">
    <property type="protein sequence ID" value="RVT89101.1"/>
    <property type="molecule type" value="Genomic_DNA"/>
</dbReference>
<evidence type="ECO:0000256" key="2">
    <source>
        <dbReference type="ARBA" id="ARBA00009477"/>
    </source>
</evidence>
<dbReference type="GO" id="GO:0005886">
    <property type="term" value="C:plasma membrane"/>
    <property type="evidence" value="ECO:0007669"/>
    <property type="project" value="UniProtKB-SubCell"/>
</dbReference>
<organism evidence="8 9">
    <name type="scientific">Sphingomonas crocodyli</name>
    <dbReference type="NCBI Taxonomy" id="1979270"/>
    <lineage>
        <taxon>Bacteria</taxon>
        <taxon>Pseudomonadati</taxon>
        <taxon>Pseudomonadota</taxon>
        <taxon>Alphaproteobacteria</taxon>
        <taxon>Sphingomonadales</taxon>
        <taxon>Sphingomonadaceae</taxon>
        <taxon>Sphingomonas</taxon>
    </lineage>
</organism>
<dbReference type="InterPro" id="IPR058625">
    <property type="entry name" value="MdtA-like_BSH"/>
</dbReference>
<name>A0A437LUJ4_9SPHN</name>
<dbReference type="PROSITE" id="PS51257">
    <property type="entry name" value="PROKAR_LIPOPROTEIN"/>
    <property type="match status" value="1"/>
</dbReference>
<dbReference type="InterPro" id="IPR058624">
    <property type="entry name" value="MdtA-like_HH"/>
</dbReference>
<dbReference type="Pfam" id="PF25967">
    <property type="entry name" value="RND-MFP_C"/>
    <property type="match status" value="1"/>
</dbReference>
<dbReference type="Gene3D" id="2.40.30.170">
    <property type="match status" value="1"/>
</dbReference>
<dbReference type="InterPro" id="IPR058627">
    <property type="entry name" value="MdtA-like_C"/>
</dbReference>
<comment type="subcellular location">
    <subcellularLocation>
        <location evidence="1">Cell envelope</location>
    </subcellularLocation>
</comment>
<evidence type="ECO:0000259" key="6">
    <source>
        <dbReference type="Pfam" id="PF25944"/>
    </source>
</evidence>
<dbReference type="PANTHER" id="PTHR30158">
    <property type="entry name" value="ACRA/E-RELATED COMPONENT OF DRUG EFFLUX TRANSPORTER"/>
    <property type="match status" value="1"/>
</dbReference>
<dbReference type="Gene3D" id="2.40.50.100">
    <property type="match status" value="1"/>
</dbReference>
<comment type="caution">
    <text evidence="8">The sequence shown here is derived from an EMBL/GenBank/DDBJ whole genome shotgun (WGS) entry which is preliminary data.</text>
</comment>
<evidence type="ECO:0000256" key="3">
    <source>
        <dbReference type="SAM" id="SignalP"/>
    </source>
</evidence>
<evidence type="ECO:0000256" key="1">
    <source>
        <dbReference type="ARBA" id="ARBA00004196"/>
    </source>
</evidence>